<sequence length="118" mass="12995">MLVPTLISACIVATGELTAILMNKILDLLSTLLTNQFQKVSLKPPTHGEKLQAPVPITKEVPTSITFGIRNPMKPIRSEPRHSEIDGSKFQSSTLRVRPFESAGGGFNWKKAKTRNII</sequence>
<organism evidence="2">
    <name type="scientific">Cacopsylla melanoneura</name>
    <dbReference type="NCBI Taxonomy" id="428564"/>
    <lineage>
        <taxon>Eukaryota</taxon>
        <taxon>Metazoa</taxon>
        <taxon>Ecdysozoa</taxon>
        <taxon>Arthropoda</taxon>
        <taxon>Hexapoda</taxon>
        <taxon>Insecta</taxon>
        <taxon>Pterygota</taxon>
        <taxon>Neoptera</taxon>
        <taxon>Paraneoptera</taxon>
        <taxon>Hemiptera</taxon>
        <taxon>Sternorrhyncha</taxon>
        <taxon>Psylloidea</taxon>
        <taxon>Psyllidae</taxon>
        <taxon>Psyllinae</taxon>
        <taxon>Cacopsylla</taxon>
    </lineage>
</organism>
<proteinExistence type="predicted"/>
<protein>
    <submittedName>
        <fullName evidence="2">Uncharacterized protein</fullName>
    </submittedName>
</protein>
<evidence type="ECO:0000313" key="2">
    <source>
        <dbReference type="EMBL" id="CAG6729351.1"/>
    </source>
</evidence>
<evidence type="ECO:0000256" key="1">
    <source>
        <dbReference type="SAM" id="MobiDB-lite"/>
    </source>
</evidence>
<reference evidence="2" key="1">
    <citation type="submission" date="2021-05" db="EMBL/GenBank/DDBJ databases">
        <authorList>
            <person name="Alioto T."/>
            <person name="Alioto T."/>
            <person name="Gomez Garrido J."/>
        </authorList>
    </citation>
    <scope>NUCLEOTIDE SEQUENCE</scope>
</reference>
<accession>A0A8D8YIS3</accession>
<feature type="compositionally biased region" description="Basic and acidic residues" evidence="1">
    <location>
        <begin position="76"/>
        <end position="87"/>
    </location>
</feature>
<dbReference type="AlphaFoldDB" id="A0A8D8YIS3"/>
<feature type="region of interest" description="Disordered" evidence="1">
    <location>
        <begin position="69"/>
        <end position="90"/>
    </location>
</feature>
<name>A0A8D8YIS3_9HEMI</name>
<dbReference type="EMBL" id="HBUF01378581">
    <property type="protein sequence ID" value="CAG6729351.1"/>
    <property type="molecule type" value="Transcribed_RNA"/>
</dbReference>